<reference evidence="2" key="1">
    <citation type="submission" date="2021-01" db="EMBL/GenBank/DDBJ databases">
        <authorList>
            <person name="Corre E."/>
            <person name="Pelletier E."/>
            <person name="Niang G."/>
            <person name="Scheremetjew M."/>
            <person name="Finn R."/>
            <person name="Kale V."/>
            <person name="Holt S."/>
            <person name="Cochrane G."/>
            <person name="Meng A."/>
            <person name="Brown T."/>
            <person name="Cohen L."/>
        </authorList>
    </citation>
    <scope>NUCLEOTIDE SEQUENCE</scope>
    <source>
        <strain evidence="2">CCMP1320</strain>
    </source>
</reference>
<feature type="region of interest" description="Disordered" evidence="1">
    <location>
        <begin position="1"/>
        <end position="20"/>
    </location>
</feature>
<proteinExistence type="predicted"/>
<feature type="compositionally biased region" description="Low complexity" evidence="1">
    <location>
        <begin position="1"/>
        <end position="15"/>
    </location>
</feature>
<name>A0A7S3VPP6_DUNTE</name>
<protein>
    <submittedName>
        <fullName evidence="2">Uncharacterized protein</fullName>
    </submittedName>
</protein>
<accession>A0A7S3VPP6</accession>
<evidence type="ECO:0000313" key="2">
    <source>
        <dbReference type="EMBL" id="CAE0498298.1"/>
    </source>
</evidence>
<evidence type="ECO:0000256" key="1">
    <source>
        <dbReference type="SAM" id="MobiDB-lite"/>
    </source>
</evidence>
<organism evidence="2">
    <name type="scientific">Dunaliella tertiolecta</name>
    <name type="common">Green alga</name>
    <dbReference type="NCBI Taxonomy" id="3047"/>
    <lineage>
        <taxon>Eukaryota</taxon>
        <taxon>Viridiplantae</taxon>
        <taxon>Chlorophyta</taxon>
        <taxon>core chlorophytes</taxon>
        <taxon>Chlorophyceae</taxon>
        <taxon>CS clade</taxon>
        <taxon>Chlamydomonadales</taxon>
        <taxon>Dunaliellaceae</taxon>
        <taxon>Dunaliella</taxon>
    </lineage>
</organism>
<feature type="region of interest" description="Disordered" evidence="1">
    <location>
        <begin position="30"/>
        <end position="100"/>
    </location>
</feature>
<dbReference type="AlphaFoldDB" id="A0A7S3VPP6"/>
<sequence>MTLPPQQQQQQQLLPGTADPAVLQEFSEIRPATPLSATPAVNSDGLPSGSQHINPNKVGSGGKDGGGDRQRKRSWLGFLFSPRRPAQPAPKKRVPNALLQ</sequence>
<gene>
    <name evidence="2" type="ORF">DTER00134_LOCUS13371</name>
</gene>
<dbReference type="EMBL" id="HBIP01022363">
    <property type="protein sequence ID" value="CAE0498298.1"/>
    <property type="molecule type" value="Transcribed_RNA"/>
</dbReference>